<organism evidence="2 3">
    <name type="scientific">Polarella glacialis</name>
    <name type="common">Dinoflagellate</name>
    <dbReference type="NCBI Taxonomy" id="89957"/>
    <lineage>
        <taxon>Eukaryota</taxon>
        <taxon>Sar</taxon>
        <taxon>Alveolata</taxon>
        <taxon>Dinophyceae</taxon>
        <taxon>Suessiales</taxon>
        <taxon>Suessiaceae</taxon>
        <taxon>Polarella</taxon>
    </lineage>
</organism>
<feature type="region of interest" description="Disordered" evidence="1">
    <location>
        <begin position="204"/>
        <end position="238"/>
    </location>
</feature>
<gene>
    <name evidence="2" type="ORF">PGLA1383_LOCUS40101</name>
</gene>
<dbReference type="InterPro" id="IPR029058">
    <property type="entry name" value="AB_hydrolase_fold"/>
</dbReference>
<dbReference type="SUPFAM" id="SSF53474">
    <property type="entry name" value="alpha/beta-Hydrolases"/>
    <property type="match status" value="1"/>
</dbReference>
<sequence>SLGSEASELPRPGRGEELLADAFVIHGTVTWLNEASGAANVDSRRAKAGRLQFAQRQASALNGVCRIYAPYYSAATLGSGLSAFDRAYQDVRAAFDAYLRLWHGGRPIILMGHSQGSVMGLRLLWEFGDRIRPFLAGAYLPGICSFPGKIPTGISVASRLGELGSIAVWNTVQDGATIKDNLVGKYAAGSKEECLCTLPQVDAKRSRPSPRPGATARVLPQWQGLPRQRRPPFLGRYPRGRAAPSRGLVAAKPFDKEQLLI</sequence>
<dbReference type="InterPro" id="IPR021440">
    <property type="entry name" value="DUF3089"/>
</dbReference>
<proteinExistence type="predicted"/>
<keyword evidence="3" id="KW-1185">Reference proteome</keyword>
<dbReference type="Proteomes" id="UP000654075">
    <property type="component" value="Unassembled WGS sequence"/>
</dbReference>
<evidence type="ECO:0000313" key="3">
    <source>
        <dbReference type="Proteomes" id="UP000654075"/>
    </source>
</evidence>
<evidence type="ECO:0008006" key="4">
    <source>
        <dbReference type="Google" id="ProtNLM"/>
    </source>
</evidence>
<comment type="caution">
    <text evidence="2">The sequence shown here is derived from an EMBL/GenBank/DDBJ whole genome shotgun (WGS) entry which is preliminary data.</text>
</comment>
<dbReference type="AlphaFoldDB" id="A0A813G8V2"/>
<accession>A0A813G8V2</accession>
<feature type="non-terminal residue" evidence="2">
    <location>
        <position position="261"/>
    </location>
</feature>
<protein>
    <recommendedName>
        <fullName evidence="4">DUF3089 domain-containing protein</fullName>
    </recommendedName>
</protein>
<reference evidence="2" key="1">
    <citation type="submission" date="2021-02" db="EMBL/GenBank/DDBJ databases">
        <authorList>
            <person name="Dougan E. K."/>
            <person name="Rhodes N."/>
            <person name="Thang M."/>
            <person name="Chan C."/>
        </authorList>
    </citation>
    <scope>NUCLEOTIDE SEQUENCE</scope>
</reference>
<dbReference type="Pfam" id="PF11288">
    <property type="entry name" value="DUF3089"/>
    <property type="match status" value="1"/>
</dbReference>
<evidence type="ECO:0000313" key="2">
    <source>
        <dbReference type="EMBL" id="CAE8622691.1"/>
    </source>
</evidence>
<evidence type="ECO:0000256" key="1">
    <source>
        <dbReference type="SAM" id="MobiDB-lite"/>
    </source>
</evidence>
<name>A0A813G8V2_POLGL</name>
<dbReference type="OrthoDB" id="10662087at2759"/>
<dbReference type="EMBL" id="CAJNNV010028035">
    <property type="protein sequence ID" value="CAE8622691.1"/>
    <property type="molecule type" value="Genomic_DNA"/>
</dbReference>
<dbReference type="Gene3D" id="3.40.50.1820">
    <property type="entry name" value="alpha/beta hydrolase"/>
    <property type="match status" value="1"/>
</dbReference>